<dbReference type="EnsemblMetazoa" id="SMAR000493-RA">
    <property type="protein sequence ID" value="SMAR000493-PA"/>
    <property type="gene ID" value="SMAR000493"/>
</dbReference>
<dbReference type="eggNOG" id="ENOG502S4Y2">
    <property type="taxonomic scope" value="Eukaryota"/>
</dbReference>
<dbReference type="OMA" id="PIFLPWI"/>
<feature type="compositionally biased region" description="Polar residues" evidence="2">
    <location>
        <begin position="102"/>
        <end position="113"/>
    </location>
</feature>
<dbReference type="HOGENOM" id="CLU_087409_0_0_1"/>
<reference evidence="4" key="2">
    <citation type="submission" date="2015-02" db="UniProtKB">
        <authorList>
            <consortium name="EnsemblMetazoa"/>
        </authorList>
    </citation>
    <scope>IDENTIFICATION</scope>
</reference>
<dbReference type="Gene3D" id="1.20.58.80">
    <property type="entry name" value="Phosphotransferase system, lactose/cellobiose-type IIA subunit"/>
    <property type="match status" value="1"/>
</dbReference>
<protein>
    <recommendedName>
        <fullName evidence="3">Nuclear receptor-binding factor 2 MIT domain-containing protein</fullName>
    </recommendedName>
</protein>
<dbReference type="AlphaFoldDB" id="T1II09"/>
<reference evidence="5" key="1">
    <citation type="submission" date="2011-05" db="EMBL/GenBank/DDBJ databases">
        <authorList>
            <person name="Richards S.R."/>
            <person name="Qu J."/>
            <person name="Jiang H."/>
            <person name="Jhangiani S.N."/>
            <person name="Agravi P."/>
            <person name="Goodspeed R."/>
            <person name="Gross S."/>
            <person name="Mandapat C."/>
            <person name="Jackson L."/>
            <person name="Mathew T."/>
            <person name="Pu L."/>
            <person name="Thornton R."/>
            <person name="Saada N."/>
            <person name="Wilczek-Boney K.B."/>
            <person name="Lee S."/>
            <person name="Kovar C."/>
            <person name="Wu Y."/>
            <person name="Scherer S.E."/>
            <person name="Worley K.C."/>
            <person name="Muzny D.M."/>
            <person name="Gibbs R."/>
        </authorList>
    </citation>
    <scope>NUCLEOTIDE SEQUENCE</scope>
    <source>
        <strain evidence="5">Brora</strain>
    </source>
</reference>
<name>T1II09_STRMM</name>
<evidence type="ECO:0000313" key="4">
    <source>
        <dbReference type="EnsemblMetazoa" id="SMAR000493-PA"/>
    </source>
</evidence>
<dbReference type="Proteomes" id="UP000014500">
    <property type="component" value="Unassembled WGS sequence"/>
</dbReference>
<evidence type="ECO:0000259" key="3">
    <source>
        <dbReference type="Pfam" id="PF17169"/>
    </source>
</evidence>
<dbReference type="PhylomeDB" id="T1II09"/>
<organism evidence="4 5">
    <name type="scientific">Strigamia maritima</name>
    <name type="common">European centipede</name>
    <name type="synonym">Geophilus maritimus</name>
    <dbReference type="NCBI Taxonomy" id="126957"/>
    <lineage>
        <taxon>Eukaryota</taxon>
        <taxon>Metazoa</taxon>
        <taxon>Ecdysozoa</taxon>
        <taxon>Arthropoda</taxon>
        <taxon>Myriapoda</taxon>
        <taxon>Chilopoda</taxon>
        <taxon>Pleurostigmophora</taxon>
        <taxon>Geophilomorpha</taxon>
        <taxon>Linotaeniidae</taxon>
        <taxon>Strigamia</taxon>
    </lineage>
</organism>
<proteinExistence type="predicted"/>
<feature type="coiled-coil region" evidence="1">
    <location>
        <begin position="178"/>
        <end position="219"/>
    </location>
</feature>
<dbReference type="EMBL" id="JH430070">
    <property type="status" value="NOT_ANNOTATED_CDS"/>
    <property type="molecule type" value="Genomic_DNA"/>
</dbReference>
<keyword evidence="1" id="KW-0175">Coiled coil</keyword>
<dbReference type="Pfam" id="PF17169">
    <property type="entry name" value="NRBF2_MIT"/>
    <property type="match status" value="1"/>
</dbReference>
<evidence type="ECO:0000313" key="5">
    <source>
        <dbReference type="Proteomes" id="UP000014500"/>
    </source>
</evidence>
<dbReference type="SUPFAM" id="SSF140361">
    <property type="entry name" value="MIT domain-like"/>
    <property type="match status" value="1"/>
</dbReference>
<sequence length="275" mass="31583">MECYVEVESSLNAAHFQHRKARNFTRLGKFDLAIGHHQMAADLLKDAMQVTKSDKALESIRLQHDYHVRQDVVIRFKQQQADKLRKRLQKKKLSEIERGDSEQTVSASPEDTNGNIQHEIYRTLEENDSLLAFLIQTKNQLQLETTVKTQETIPEIETNDESIISRGHKMPKDDKTLMEELRTNNDDLKQLVQRLLSELDKCNEEKQQLQELLHNIHVNSASRDTGKMSHVEVAVDSSLPSVFSSSGDLSSEELPPLVPLELPNFDFDLFQPKNN</sequence>
<feature type="domain" description="Nuclear receptor-binding factor 2 MIT" evidence="3">
    <location>
        <begin position="8"/>
        <end position="82"/>
    </location>
</feature>
<accession>T1II09</accession>
<keyword evidence="5" id="KW-1185">Reference proteome</keyword>
<dbReference type="InterPro" id="IPR039679">
    <property type="entry name" value="NRBF2"/>
</dbReference>
<evidence type="ECO:0000256" key="2">
    <source>
        <dbReference type="SAM" id="MobiDB-lite"/>
    </source>
</evidence>
<feature type="region of interest" description="Disordered" evidence="2">
    <location>
        <begin position="94"/>
        <end position="113"/>
    </location>
</feature>
<dbReference type="PANTHER" id="PTHR14964">
    <property type="entry name" value="NUCLEAR RECEPTOR BINDING FACTOR 2"/>
    <property type="match status" value="1"/>
</dbReference>
<dbReference type="GO" id="GO:0006914">
    <property type="term" value="P:autophagy"/>
    <property type="evidence" value="ECO:0007669"/>
    <property type="project" value="InterPro"/>
</dbReference>
<dbReference type="InterPro" id="IPR033393">
    <property type="entry name" value="NRBF2_MIT"/>
</dbReference>
<evidence type="ECO:0000256" key="1">
    <source>
        <dbReference type="SAM" id="Coils"/>
    </source>
</evidence>
<dbReference type="STRING" id="126957.T1II09"/>
<dbReference type="PANTHER" id="PTHR14964:SF2">
    <property type="entry name" value="NUCLEAR RECEPTOR-BINDING FACTOR 2"/>
    <property type="match status" value="1"/>
</dbReference>